<sequence length="292" mass="30261">MPMIVDPDAPPITPPETVTSPDGWLTAVVDTTWAGVVLAVDYTAGTPLADAANVVKVLITRQDPGAAAAAPVRGANLAWALEGVGQGYDHEAPLGVGVTYTARPQYADGSWGPESSLGITVPAPSPVADVWLKSIDLPGASARVTVTAWPQLAWSARIDQAAVAGSAFPAAAQDVYGAAASEITLDAEGDEIEAVRELLTTPGVRLLQTRPAYRRPDIFVLLSDPAEAVDGTPDGSRTFTASVIQVARPDTGGQPMRMPEWSYDVLAGEYASYDAVAAAYSSYASLATNGVI</sequence>
<dbReference type="RefSeq" id="WP_046913299.1">
    <property type="nucleotide sequence ID" value="NZ_JADBGF010000001.1"/>
</dbReference>
<reference evidence="1 2" key="1">
    <citation type="submission" date="2020-10" db="EMBL/GenBank/DDBJ databases">
        <title>Sequencing the genomes of 1000 actinobacteria strains.</title>
        <authorList>
            <person name="Klenk H.-P."/>
        </authorList>
    </citation>
    <scope>NUCLEOTIDE SEQUENCE [LARGE SCALE GENOMIC DNA]</scope>
    <source>
        <strain evidence="1 2">DSM 41803</strain>
    </source>
</reference>
<name>A0A8I0P9C4_9ACTN</name>
<keyword evidence="2" id="KW-1185">Reference proteome</keyword>
<dbReference type="GeneID" id="86830365"/>
<dbReference type="EMBL" id="JADBGF010000001">
    <property type="protein sequence ID" value="MBE1599687.1"/>
    <property type="molecule type" value="Genomic_DNA"/>
</dbReference>
<gene>
    <name evidence="1" type="ORF">H4687_005816</name>
</gene>
<evidence type="ECO:0000313" key="2">
    <source>
        <dbReference type="Proteomes" id="UP000629287"/>
    </source>
</evidence>
<proteinExistence type="predicted"/>
<dbReference type="Proteomes" id="UP000629287">
    <property type="component" value="Unassembled WGS sequence"/>
</dbReference>
<protein>
    <submittedName>
        <fullName evidence="1">Uncharacterized protein</fullName>
    </submittedName>
</protein>
<evidence type="ECO:0000313" key="1">
    <source>
        <dbReference type="EMBL" id="MBE1599687.1"/>
    </source>
</evidence>
<dbReference type="AlphaFoldDB" id="A0A8I0P9C4"/>
<comment type="caution">
    <text evidence="1">The sequence shown here is derived from an EMBL/GenBank/DDBJ whole genome shotgun (WGS) entry which is preliminary data.</text>
</comment>
<organism evidence="1 2">
    <name type="scientific">Streptomyces stelliscabiei</name>
    <dbReference type="NCBI Taxonomy" id="146820"/>
    <lineage>
        <taxon>Bacteria</taxon>
        <taxon>Bacillati</taxon>
        <taxon>Actinomycetota</taxon>
        <taxon>Actinomycetes</taxon>
        <taxon>Kitasatosporales</taxon>
        <taxon>Streptomycetaceae</taxon>
        <taxon>Streptomyces</taxon>
    </lineage>
</organism>
<dbReference type="OrthoDB" id="4023639at2"/>
<accession>A0A8I0P9C4</accession>